<evidence type="ECO:0000313" key="4">
    <source>
        <dbReference type="Proteomes" id="UP001177023"/>
    </source>
</evidence>
<dbReference type="InterPro" id="IPR013212">
    <property type="entry name" value="Mad3/Bub1_I"/>
</dbReference>
<dbReference type="GO" id="GO:0004672">
    <property type="term" value="F:protein kinase activity"/>
    <property type="evidence" value="ECO:0007669"/>
    <property type="project" value="TreeGrafter"/>
</dbReference>
<dbReference type="GO" id="GO:0005634">
    <property type="term" value="C:nucleus"/>
    <property type="evidence" value="ECO:0007669"/>
    <property type="project" value="TreeGrafter"/>
</dbReference>
<protein>
    <recommendedName>
        <fullName evidence="2">BUB1 N-terminal domain-containing protein</fullName>
    </recommendedName>
</protein>
<dbReference type="Gene3D" id="1.25.40.430">
    <property type="match status" value="1"/>
</dbReference>
<evidence type="ECO:0000313" key="3">
    <source>
        <dbReference type="EMBL" id="CAJ0574036.1"/>
    </source>
</evidence>
<dbReference type="PANTHER" id="PTHR14030">
    <property type="entry name" value="MITOTIC CHECKPOINT SERINE/THREONINE-PROTEIN KINASE BUB1"/>
    <property type="match status" value="1"/>
</dbReference>
<dbReference type="PANTHER" id="PTHR14030:SF28">
    <property type="entry name" value="BUB1 N-TERMINAL DOMAIN-CONTAINING PROTEIN"/>
    <property type="match status" value="1"/>
</dbReference>
<dbReference type="EMBL" id="CATQJA010002626">
    <property type="protein sequence ID" value="CAJ0574036.1"/>
    <property type="molecule type" value="Genomic_DNA"/>
</dbReference>
<feature type="domain" description="BUB1 N-terminal" evidence="2">
    <location>
        <begin position="63"/>
        <end position="223"/>
    </location>
</feature>
<accession>A0AA36FZI1</accession>
<feature type="compositionally biased region" description="Polar residues" evidence="1">
    <location>
        <begin position="270"/>
        <end position="279"/>
    </location>
</feature>
<dbReference type="GO" id="GO:0051754">
    <property type="term" value="P:meiotic sister chromatid cohesion, centromeric"/>
    <property type="evidence" value="ECO:0007669"/>
    <property type="project" value="TreeGrafter"/>
</dbReference>
<dbReference type="Proteomes" id="UP001177023">
    <property type="component" value="Unassembled WGS sequence"/>
</dbReference>
<feature type="non-terminal residue" evidence="3">
    <location>
        <position position="1"/>
    </location>
</feature>
<dbReference type="SMART" id="SM00777">
    <property type="entry name" value="Mad3_BUB1_I"/>
    <property type="match status" value="1"/>
</dbReference>
<feature type="region of interest" description="Disordered" evidence="1">
    <location>
        <begin position="257"/>
        <end position="279"/>
    </location>
</feature>
<reference evidence="3" key="1">
    <citation type="submission" date="2023-06" db="EMBL/GenBank/DDBJ databases">
        <authorList>
            <person name="Delattre M."/>
        </authorList>
    </citation>
    <scope>NUCLEOTIDE SEQUENCE</scope>
    <source>
        <strain evidence="3">AF72</strain>
    </source>
</reference>
<evidence type="ECO:0000256" key="1">
    <source>
        <dbReference type="SAM" id="MobiDB-lite"/>
    </source>
</evidence>
<comment type="caution">
    <text evidence="3">The sequence shown here is derived from an EMBL/GenBank/DDBJ whole genome shotgun (WGS) entry which is preliminary data.</text>
</comment>
<dbReference type="InterPro" id="IPR015661">
    <property type="entry name" value="Bub1/Mad3"/>
</dbReference>
<gene>
    <name evidence="3" type="ORF">MSPICULIGERA_LOCUS12379</name>
</gene>
<evidence type="ECO:0000259" key="2">
    <source>
        <dbReference type="PROSITE" id="PS51489"/>
    </source>
</evidence>
<name>A0AA36FZI1_9BILA</name>
<organism evidence="3 4">
    <name type="scientific">Mesorhabditis spiculigera</name>
    <dbReference type="NCBI Taxonomy" id="96644"/>
    <lineage>
        <taxon>Eukaryota</taxon>
        <taxon>Metazoa</taxon>
        <taxon>Ecdysozoa</taxon>
        <taxon>Nematoda</taxon>
        <taxon>Chromadorea</taxon>
        <taxon>Rhabditida</taxon>
        <taxon>Rhabditina</taxon>
        <taxon>Rhabditomorpha</taxon>
        <taxon>Rhabditoidea</taxon>
        <taxon>Rhabditidae</taxon>
        <taxon>Mesorhabditinae</taxon>
        <taxon>Mesorhabditis</taxon>
    </lineage>
</organism>
<dbReference type="Pfam" id="PF08311">
    <property type="entry name" value="Mad3_BUB1_I"/>
    <property type="match status" value="1"/>
</dbReference>
<dbReference type="PROSITE" id="PS51489">
    <property type="entry name" value="BUB1_N"/>
    <property type="match status" value="1"/>
</dbReference>
<dbReference type="AlphaFoldDB" id="A0AA36FZI1"/>
<keyword evidence="4" id="KW-1185">Reference proteome</keyword>
<proteinExistence type="predicted"/>
<sequence>MSEETAVDGQGPNVVELSHEWEICRENIRPLRQGRRIAAINEALAGANPQKNAQIRAKEKFDEITQLANESEDPLQCYLEYIRWFDESFPFGRQKLFYEYLWKIITSYAKDPRYINDDRMLKVWDKLAENSLGNGWKIFQHANTIGSLLTSAPFYVRWAKLFELANSISEARKVYRRARANHAAPIDLLNTEENEMEMRQMRRELADRANDSWEEEPDIEEETMMDENGKRVALTRLQGLGDHAVAPVVRLPSLVGEGGSSRLHRDGKTTSHPSGNGFQIFTEETDDFERDCLQSVYEMDTHIEHIHLTEADERKERALRRLPLKVREPQPCGFEIYDETAQPKVPPKPKLMLRKAMREDSVEEIRLQHFLAANKCSEDANIDS</sequence>
<dbReference type="GO" id="GO:0007094">
    <property type="term" value="P:mitotic spindle assembly checkpoint signaling"/>
    <property type="evidence" value="ECO:0007669"/>
    <property type="project" value="InterPro"/>
</dbReference>